<reference evidence="12 13" key="1">
    <citation type="submission" date="2019-02" db="EMBL/GenBank/DDBJ databases">
        <authorList>
            <person name="Manzano-Marin A."/>
            <person name="Manzano-Marin A."/>
        </authorList>
    </citation>
    <scope>NUCLEOTIDE SEQUENCE [LARGE SCALE GENOMIC DNA]</scope>
    <source>
        <strain evidence="12 13">ErCisplendens/pseudotsugae</strain>
    </source>
</reference>
<dbReference type="GO" id="GO:0006508">
    <property type="term" value="P:proteolysis"/>
    <property type="evidence" value="ECO:0007669"/>
    <property type="project" value="UniProtKB-KW"/>
</dbReference>
<dbReference type="GO" id="GO:0005886">
    <property type="term" value="C:plasma membrane"/>
    <property type="evidence" value="ECO:0007669"/>
    <property type="project" value="UniProtKB-SubCell"/>
</dbReference>
<dbReference type="NCBIfam" id="TIGR00077">
    <property type="entry name" value="lspA"/>
    <property type="match status" value="1"/>
</dbReference>
<dbReference type="GO" id="GO:0004190">
    <property type="term" value="F:aspartic-type endopeptidase activity"/>
    <property type="evidence" value="ECO:0007669"/>
    <property type="project" value="UniProtKB-UniRule"/>
</dbReference>
<sequence>MNLNLHCHRLRSVWLALFVVIIDVSSKEWIIKHLMLHESISIMPLFNFYYTRNFGAAFSFLSSQDEWHRWLLSSITSILVMVLLVIIYFNYTDDKCNNLFYTLILGGALGNLYDRIYRGFVIDFIDFYVGEWHFATFNIADSAICMGSIFLILSKIINNKK</sequence>
<gene>
    <name evidence="9 12" type="primary">lspA</name>
    <name evidence="12" type="ORF">ERCISPPS3390_464</name>
</gene>
<evidence type="ECO:0000313" key="12">
    <source>
        <dbReference type="EMBL" id="VFP80586.1"/>
    </source>
</evidence>
<keyword evidence="6 9" id="KW-0378">Hydrolase</keyword>
<evidence type="ECO:0000256" key="1">
    <source>
        <dbReference type="ARBA" id="ARBA00006139"/>
    </source>
</evidence>
<proteinExistence type="inferred from homology"/>
<keyword evidence="5 9" id="KW-0064">Aspartyl protease</keyword>
<dbReference type="AlphaFoldDB" id="A0A451D4J7"/>
<dbReference type="PANTHER" id="PTHR33695:SF1">
    <property type="entry name" value="LIPOPROTEIN SIGNAL PEPTIDASE"/>
    <property type="match status" value="1"/>
</dbReference>
<dbReference type="HAMAP" id="MF_00161">
    <property type="entry name" value="LspA"/>
    <property type="match status" value="1"/>
</dbReference>
<feature type="transmembrane region" description="Helical" evidence="9">
    <location>
        <begin position="67"/>
        <end position="89"/>
    </location>
</feature>
<dbReference type="InterPro" id="IPR001872">
    <property type="entry name" value="Peptidase_A8"/>
</dbReference>
<evidence type="ECO:0000256" key="7">
    <source>
        <dbReference type="ARBA" id="ARBA00022989"/>
    </source>
</evidence>
<evidence type="ECO:0000256" key="6">
    <source>
        <dbReference type="ARBA" id="ARBA00022801"/>
    </source>
</evidence>
<dbReference type="PROSITE" id="PS00855">
    <property type="entry name" value="SPASE_II"/>
    <property type="match status" value="1"/>
</dbReference>
<accession>A0A451D4J7</accession>
<comment type="similarity">
    <text evidence="1 9 11">Belongs to the peptidase A8 family.</text>
</comment>
<dbReference type="UniPathway" id="UPA00665"/>
<evidence type="ECO:0000313" key="13">
    <source>
        <dbReference type="Proteomes" id="UP000294338"/>
    </source>
</evidence>
<keyword evidence="3 9" id="KW-0645">Protease</keyword>
<keyword evidence="4 9" id="KW-0812">Transmembrane</keyword>
<feature type="active site" evidence="9">
    <location>
        <position position="123"/>
    </location>
</feature>
<evidence type="ECO:0000256" key="8">
    <source>
        <dbReference type="ARBA" id="ARBA00023136"/>
    </source>
</evidence>
<keyword evidence="2 9" id="KW-1003">Cell membrane</keyword>
<feature type="transmembrane region" description="Helical" evidence="9">
    <location>
        <begin position="133"/>
        <end position="153"/>
    </location>
</feature>
<dbReference type="EMBL" id="LR217705">
    <property type="protein sequence ID" value="VFP80586.1"/>
    <property type="molecule type" value="Genomic_DNA"/>
</dbReference>
<keyword evidence="8 9" id="KW-0472">Membrane</keyword>
<feature type="active site" evidence="9">
    <location>
        <position position="141"/>
    </location>
</feature>
<dbReference type="Pfam" id="PF01252">
    <property type="entry name" value="Peptidase_A8"/>
    <property type="match status" value="1"/>
</dbReference>
<feature type="transmembrane region" description="Helical" evidence="9">
    <location>
        <begin position="96"/>
        <end position="113"/>
    </location>
</feature>
<comment type="catalytic activity">
    <reaction evidence="9 10">
        <text>Release of signal peptides from bacterial membrane prolipoproteins. Hydrolyzes -Xaa-Yaa-Zaa-|-(S,diacylglyceryl)Cys-, in which Xaa is hydrophobic (preferably Leu), and Yaa (Ala or Ser) and Zaa (Gly or Ala) have small, neutral side chains.</text>
        <dbReference type="EC" id="3.4.23.36"/>
    </reaction>
</comment>
<organism evidence="12 13">
    <name type="scientific">Candidatus Erwinia haradaeae</name>
    <dbReference type="NCBI Taxonomy" id="1922217"/>
    <lineage>
        <taxon>Bacteria</taxon>
        <taxon>Pseudomonadati</taxon>
        <taxon>Pseudomonadota</taxon>
        <taxon>Gammaproteobacteria</taxon>
        <taxon>Enterobacterales</taxon>
        <taxon>Erwiniaceae</taxon>
        <taxon>Erwinia</taxon>
    </lineage>
</organism>
<dbReference type="Proteomes" id="UP000294338">
    <property type="component" value="Chromosome 1"/>
</dbReference>
<keyword evidence="12" id="KW-0449">Lipoprotein</keyword>
<evidence type="ECO:0000256" key="10">
    <source>
        <dbReference type="RuleBase" id="RU000594"/>
    </source>
</evidence>
<dbReference type="PANTHER" id="PTHR33695">
    <property type="entry name" value="LIPOPROTEIN SIGNAL PEPTIDASE"/>
    <property type="match status" value="1"/>
</dbReference>
<evidence type="ECO:0000256" key="2">
    <source>
        <dbReference type="ARBA" id="ARBA00022475"/>
    </source>
</evidence>
<name>A0A451D4J7_9GAMM</name>
<dbReference type="PRINTS" id="PR00781">
    <property type="entry name" value="LIPOSIGPTASE"/>
</dbReference>
<evidence type="ECO:0000256" key="11">
    <source>
        <dbReference type="RuleBase" id="RU004181"/>
    </source>
</evidence>
<comment type="pathway">
    <text evidence="9">Protein modification; lipoprotein biosynthesis (signal peptide cleavage).</text>
</comment>
<feature type="transmembrane region" description="Helical" evidence="9">
    <location>
        <begin position="12"/>
        <end position="30"/>
    </location>
</feature>
<evidence type="ECO:0000256" key="3">
    <source>
        <dbReference type="ARBA" id="ARBA00022670"/>
    </source>
</evidence>
<protein>
    <recommendedName>
        <fullName evidence="9">Lipoprotein signal peptidase</fullName>
        <ecNumber evidence="9">3.4.23.36</ecNumber>
    </recommendedName>
    <alternativeName>
        <fullName evidence="9">Prolipoprotein signal peptidase</fullName>
    </alternativeName>
    <alternativeName>
        <fullName evidence="9">Signal peptidase II</fullName>
        <shortName evidence="9">SPase II</shortName>
    </alternativeName>
</protein>
<evidence type="ECO:0000256" key="5">
    <source>
        <dbReference type="ARBA" id="ARBA00022750"/>
    </source>
</evidence>
<comment type="function">
    <text evidence="9 10">This protein specifically catalyzes the removal of signal peptides from prolipoproteins.</text>
</comment>
<evidence type="ECO:0000256" key="4">
    <source>
        <dbReference type="ARBA" id="ARBA00022692"/>
    </source>
</evidence>
<comment type="subcellular location">
    <subcellularLocation>
        <location evidence="9">Cell membrane</location>
        <topology evidence="9">Multi-pass membrane protein</topology>
    </subcellularLocation>
</comment>
<evidence type="ECO:0000256" key="9">
    <source>
        <dbReference type="HAMAP-Rule" id="MF_00161"/>
    </source>
</evidence>
<keyword evidence="7 9" id="KW-1133">Transmembrane helix</keyword>
<dbReference type="EC" id="3.4.23.36" evidence="9"/>